<dbReference type="PANTHER" id="PTHR34145">
    <property type="entry name" value="OS02G0105600 PROTEIN"/>
    <property type="match status" value="1"/>
</dbReference>
<dbReference type="InterPro" id="IPR053772">
    <property type="entry name" value="At1g61320/At1g61330-like"/>
</dbReference>
<dbReference type="AlphaFoldDB" id="A0ABD3EK57"/>
<dbReference type="SUPFAM" id="SSF52047">
    <property type="entry name" value="RNI-like"/>
    <property type="match status" value="1"/>
</dbReference>
<evidence type="ECO:0008006" key="5">
    <source>
        <dbReference type="Google" id="ProtNLM"/>
    </source>
</evidence>
<dbReference type="SUPFAM" id="SSF81383">
    <property type="entry name" value="F-box domain"/>
    <property type="match status" value="1"/>
</dbReference>
<evidence type="ECO:0000259" key="2">
    <source>
        <dbReference type="Pfam" id="PF23622"/>
    </source>
</evidence>
<dbReference type="Pfam" id="PF23622">
    <property type="entry name" value="LRR_At1g61320_AtMIF1"/>
    <property type="match status" value="1"/>
</dbReference>
<dbReference type="Proteomes" id="UP001632038">
    <property type="component" value="Unassembled WGS sequence"/>
</dbReference>
<dbReference type="PANTHER" id="PTHR34145:SF28">
    <property type="entry name" value="F-BOX DOMAIN-CONTAINING PROTEIN"/>
    <property type="match status" value="1"/>
</dbReference>
<reference evidence="4" key="1">
    <citation type="journal article" date="2024" name="IScience">
        <title>Strigolactones Initiate the Formation of Haustorium-like Structures in Castilleja.</title>
        <authorList>
            <person name="Buerger M."/>
            <person name="Peterson D."/>
            <person name="Chory J."/>
        </authorList>
    </citation>
    <scope>NUCLEOTIDE SEQUENCE [LARGE SCALE GENOMIC DNA]</scope>
</reference>
<dbReference type="Pfam" id="PF00646">
    <property type="entry name" value="F-box"/>
    <property type="match status" value="1"/>
</dbReference>
<evidence type="ECO:0000259" key="1">
    <source>
        <dbReference type="Pfam" id="PF00646"/>
    </source>
</evidence>
<comment type="caution">
    <text evidence="3">The sequence shown here is derived from an EMBL/GenBank/DDBJ whole genome shotgun (WGS) entry which is preliminary data.</text>
</comment>
<organism evidence="3 4">
    <name type="scientific">Castilleja foliolosa</name>
    <dbReference type="NCBI Taxonomy" id="1961234"/>
    <lineage>
        <taxon>Eukaryota</taxon>
        <taxon>Viridiplantae</taxon>
        <taxon>Streptophyta</taxon>
        <taxon>Embryophyta</taxon>
        <taxon>Tracheophyta</taxon>
        <taxon>Spermatophyta</taxon>
        <taxon>Magnoliopsida</taxon>
        <taxon>eudicotyledons</taxon>
        <taxon>Gunneridae</taxon>
        <taxon>Pentapetalae</taxon>
        <taxon>asterids</taxon>
        <taxon>lamiids</taxon>
        <taxon>Lamiales</taxon>
        <taxon>Orobanchaceae</taxon>
        <taxon>Pedicularideae</taxon>
        <taxon>Castillejinae</taxon>
        <taxon>Castilleja</taxon>
    </lineage>
</organism>
<feature type="domain" description="F-box" evidence="1">
    <location>
        <begin position="30"/>
        <end position="69"/>
    </location>
</feature>
<accession>A0ABD3EK57</accession>
<dbReference type="EMBL" id="JAVIJP010000004">
    <property type="protein sequence ID" value="KAL3654599.1"/>
    <property type="molecule type" value="Genomic_DNA"/>
</dbReference>
<evidence type="ECO:0000313" key="3">
    <source>
        <dbReference type="EMBL" id="KAL3654599.1"/>
    </source>
</evidence>
<dbReference type="InterPro" id="IPR032675">
    <property type="entry name" value="LRR_dom_sf"/>
</dbReference>
<dbReference type="InterPro" id="IPR036047">
    <property type="entry name" value="F-box-like_dom_sf"/>
</dbReference>
<dbReference type="InterPro" id="IPR055357">
    <property type="entry name" value="LRR_At1g61320_AtMIF1"/>
</dbReference>
<name>A0ABD3EK57_9LAMI</name>
<gene>
    <name evidence="3" type="ORF">CASFOL_001584</name>
</gene>
<dbReference type="Gene3D" id="3.80.10.10">
    <property type="entry name" value="Ribonuclease Inhibitor"/>
    <property type="match status" value="1"/>
</dbReference>
<sequence>MRLITLPVVMHTETMSSSNKRLKETQIDRLSELPDSLIIHILSLLEVKQSAITAVLTKRYRYLWRESPSLIFTETTQLPARIRDFVAKVNRTLLFISGVNRNSFEAFEIQFYYKNIYSSDVDVWFDFAVRNKVKRLTVLLLKSTRRNSYSLPQMMFHNSNLKRLSLRGCVLAPRKKIEWQSLTKLTIGDVELPEHVIGNILSGCPVLHRLFIINCWGFDCLEVESKRVHKLYVLNQENKPNLQISAPYVRVLRVWLNSNGRKLSLGKTSSLVEATIVSSGYDNAKELLEKIWHVKKVRIGGGFNQILSSLAMQIGYRFPQSAQKWLSVKARTEKQSIHGIMGQLQSSPKLEVLVVEGLCLEEEQPIVFPIWKGELNCDLLHLKTITFRNFVDLNLEGDPMITLARVLLNKAPALEKMNIEGIGLSEPLNMKIAQALLSYPRSSVKAVIFLK</sequence>
<proteinExistence type="predicted"/>
<evidence type="ECO:0000313" key="4">
    <source>
        <dbReference type="Proteomes" id="UP001632038"/>
    </source>
</evidence>
<protein>
    <recommendedName>
        <fullName evidence="5">F-box domain-containing protein</fullName>
    </recommendedName>
</protein>
<dbReference type="InterPro" id="IPR001810">
    <property type="entry name" value="F-box_dom"/>
</dbReference>
<keyword evidence="4" id="KW-1185">Reference proteome</keyword>
<feature type="domain" description="At1g61320/AtMIF1 LRR" evidence="2">
    <location>
        <begin position="108"/>
        <end position="280"/>
    </location>
</feature>